<protein>
    <submittedName>
        <fullName evidence="1">Sulfotransferase family protein</fullName>
    </submittedName>
</protein>
<dbReference type="EMBL" id="FOUO01000001">
    <property type="protein sequence ID" value="SFM23552.1"/>
    <property type="molecule type" value="Genomic_DNA"/>
</dbReference>
<keyword evidence="2" id="KW-1185">Reference proteome</keyword>
<reference evidence="1 2" key="1">
    <citation type="submission" date="2016-10" db="EMBL/GenBank/DDBJ databases">
        <authorList>
            <person name="de Groot N.N."/>
        </authorList>
    </citation>
    <scope>NUCLEOTIDE SEQUENCE [LARGE SCALE GENOMIC DNA]</scope>
    <source>
        <strain evidence="1 2">DSM 4180</strain>
    </source>
</reference>
<organism evidence="1 2">
    <name type="scientific">Ectothiorhodospira mobilis</name>
    <dbReference type="NCBI Taxonomy" id="195064"/>
    <lineage>
        <taxon>Bacteria</taxon>
        <taxon>Pseudomonadati</taxon>
        <taxon>Pseudomonadota</taxon>
        <taxon>Gammaproteobacteria</taxon>
        <taxon>Chromatiales</taxon>
        <taxon>Ectothiorhodospiraceae</taxon>
        <taxon>Ectothiorhodospira</taxon>
    </lineage>
</organism>
<dbReference type="STRING" id="195064.SAMN05421721_10135"/>
<dbReference type="GO" id="GO:0008146">
    <property type="term" value="F:sulfotransferase activity"/>
    <property type="evidence" value="ECO:0007669"/>
    <property type="project" value="InterPro"/>
</dbReference>
<name>A0A1I4P714_ECTMO</name>
<keyword evidence="1" id="KW-0808">Transferase</keyword>
<dbReference type="AlphaFoldDB" id="A0A1I4P714"/>
<evidence type="ECO:0000313" key="2">
    <source>
        <dbReference type="Proteomes" id="UP000199556"/>
    </source>
</evidence>
<dbReference type="Proteomes" id="UP000199556">
    <property type="component" value="Unassembled WGS sequence"/>
</dbReference>
<dbReference type="Pfam" id="PF03567">
    <property type="entry name" value="Sulfotransfer_2"/>
    <property type="match status" value="1"/>
</dbReference>
<gene>
    <name evidence="1" type="ORF">SAMN05421721_10135</name>
</gene>
<dbReference type="InterPro" id="IPR005331">
    <property type="entry name" value="Sulfotransferase"/>
</dbReference>
<evidence type="ECO:0000313" key="1">
    <source>
        <dbReference type="EMBL" id="SFM23552.1"/>
    </source>
</evidence>
<proteinExistence type="predicted"/>
<sequence length="252" mass="28854">MLAFLEKPRGLGGSHYVFEASGRRVAYCYIRKNASTAFKRLIVDSSPHREALEDCGSRIRFLERYHREDRLKALAACDYRIFVYRDVLRRMASLFVNKFVLSEGAADISKDVAQRLGRPVEALSFERFVEAYLDGARNVNELDPHVWEQVSHLRPLHYTHAIPLERLEADMASILGRDRAREYFGRKVNVAGAGKGIDAADVASWDVASLRARHGLDGSLPTYAQLLRADLASCLSRIYRRDERMIRRIRQQ</sequence>
<dbReference type="GO" id="GO:0016020">
    <property type="term" value="C:membrane"/>
    <property type="evidence" value="ECO:0007669"/>
    <property type="project" value="InterPro"/>
</dbReference>
<accession>A0A1I4P714</accession>